<feature type="transmembrane region" description="Helical" evidence="13">
    <location>
        <begin position="1227"/>
        <end position="1245"/>
    </location>
</feature>
<dbReference type="SFLD" id="SFLDG00002">
    <property type="entry name" value="C1.7:_P-type_atpase_like"/>
    <property type="match status" value="1"/>
</dbReference>
<dbReference type="FunFam" id="3.40.1110.10:FF:000057">
    <property type="entry name" value="Cation-transporting ATPase"/>
    <property type="match status" value="1"/>
</dbReference>
<feature type="compositionally biased region" description="Basic residues" evidence="14">
    <location>
        <begin position="1"/>
        <end position="12"/>
    </location>
</feature>
<dbReference type="CDD" id="cd07542">
    <property type="entry name" value="P-type_ATPase_cation"/>
    <property type="match status" value="1"/>
</dbReference>
<feature type="compositionally biased region" description="Acidic residues" evidence="14">
    <location>
        <begin position="84"/>
        <end position="97"/>
    </location>
</feature>
<feature type="transmembrane region" description="Helical" evidence="13">
    <location>
        <begin position="606"/>
        <end position="627"/>
    </location>
</feature>
<keyword evidence="18" id="KW-1185">Reference proteome</keyword>
<proteinExistence type="inferred from homology"/>
<evidence type="ECO:0000313" key="18">
    <source>
        <dbReference type="Proteomes" id="UP000030672"/>
    </source>
</evidence>
<feature type="transmembrane region" description="Helical" evidence="13">
    <location>
        <begin position="1257"/>
        <end position="1274"/>
    </location>
</feature>
<feature type="domain" description="P-type ATPase A" evidence="15">
    <location>
        <begin position="426"/>
        <end position="553"/>
    </location>
</feature>
<sequence length="1351" mass="151999">MDRNGSRTRRRSSVTVDDDTAGRRNNFYRRESNMSENRVSFLSNVGMANDEIFSGPMSESVPTANSSFAHRRSRADSTTSFTYYDDEDEERDISDEEWLQEEAVIDEEAELEEGRVDAEDGHAFAEPDMDLESNDRPSLHSRKSSGYSRSSARSPLLRRRRSSDTDRSVRSGHGSGGRMSQKIYIQNEDMTIVVAGFKTSVLGYAIYLCLSICTLGIGSLLFRWLPRWRVRLIGSPTPLHKCDWLVIENQWNEMVVQQLSKQSFDMPLSSVFGMPGKGKMREFDEYNDPILDELRIMDYRYIRFCFHPFKDKFILGNTWQDPAWTDVVTIRAGIDGEEQENRERIFGKNMIDIEQKSVGQLLVDEALHPFYIFQIASLVLWSVDEYYYYAACIFVISIVSIASTLVETKATMARLREISRFECDIRVLRSGFWRYVQSSDLVPGDVYEITDPNLTQFPCDSLLLSGDCIVNESMLTGESVPVSKIPTTNESLELLDLSASSIHPEVARNFLFSGTKIIRARRPQEDKSDEAAALALVVRTGFNTTKGALVRSMLFPKPSGFKFYRDSFRYIAVMAGIAMVGFVASFINFVRLGLEWHLIVVRALDLITIVVPPALPATLTIGTNFALSRLKKKFIFCISPQRVNVGGKLDVVCFDKTGTLTEDGLDVLGTRVVHRPANRFSDILTDSTALLPGATYERDPTVDYNANKAILYTMATCHSLRIVDDEFVGDPLDLKMFQFTGWQYEEGSERPGASDEDDQNSLSPSVARPPPGMELDLDEDETSPNNKRAIELGVLKSFEFVSQLRRASVIVRQFGDPSGNVYVKGAPECMKEICRPESFPPDYEELLSYYTHRGFRVIACATKHIFKLNWLKVQKMKREEAESNLEFVGFIIFENKLKPTTTGIIEELRDANIRTVMCTGDNILTAISVARECNLIDRSAHCFVPHFVEGDSRTALSRLSWESVDNPAYQLDDNTLKPLPPPAEHDSSLPYDVSNLRNYSIAVSGDVFRWLVDFASPKVLREMLVCGQVFARMSPDEKHELVEKLQSIDYCCGFCGDGANDCGALKAADVGISLSEAEASVAAPFTSRIFDISCVPEVIREGRGALVTSFSCFKYMSLYSAIQFTSVSFLYASASNLGDFQFLFIDLALILPIAIFMGWTGPYPILSKKRPTASLVSRKVLTPLLGQIIICVLTQFVGWEIVQRQPWYQPPILDKEHSNSENSQNTTLFLISCFQYILSAIVLSVGPPFRQSMTQNLPFVITMVVAVGVSAYMLFDPAQWLVSLMELTDMSTSFRIFILVLAAGGFACSYLAERAVFPPLAKWIGKANAKLRPSHQKKRKEYKLIAESMRI</sequence>
<evidence type="ECO:0000256" key="5">
    <source>
        <dbReference type="ARBA" id="ARBA00022723"/>
    </source>
</evidence>
<dbReference type="GO" id="GO:0016887">
    <property type="term" value="F:ATP hydrolysis activity"/>
    <property type="evidence" value="ECO:0007669"/>
    <property type="project" value="InterPro"/>
</dbReference>
<feature type="domain" description="P5B-type ATPase N-terminal" evidence="16">
    <location>
        <begin position="188"/>
        <end position="307"/>
    </location>
</feature>
<feature type="transmembrane region" description="Helical" evidence="13">
    <location>
        <begin position="1140"/>
        <end position="1159"/>
    </location>
</feature>
<evidence type="ECO:0000256" key="1">
    <source>
        <dbReference type="ARBA" id="ARBA00004141"/>
    </source>
</evidence>
<protein>
    <recommendedName>
        <fullName evidence="13">Cation-transporting ATPase</fullName>
        <ecNumber evidence="13">7.2.2.-</ecNumber>
    </recommendedName>
</protein>
<dbReference type="InterPro" id="IPR059000">
    <property type="entry name" value="ATPase_P-type_domA"/>
</dbReference>
<dbReference type="Gene3D" id="3.40.50.1000">
    <property type="entry name" value="HAD superfamily/HAD-like"/>
    <property type="match status" value="1"/>
</dbReference>
<dbReference type="NCBIfam" id="TIGR01657">
    <property type="entry name" value="P-ATPase-V"/>
    <property type="match status" value="1"/>
</dbReference>
<dbReference type="GO" id="GO:0006882">
    <property type="term" value="P:intracellular zinc ion homeostasis"/>
    <property type="evidence" value="ECO:0007669"/>
    <property type="project" value="EnsemblFungi"/>
</dbReference>
<dbReference type="InterPro" id="IPR044492">
    <property type="entry name" value="P_typ_ATPase_HD_dom"/>
</dbReference>
<evidence type="ECO:0000256" key="2">
    <source>
        <dbReference type="ARBA" id="ARBA00006000"/>
    </source>
</evidence>
<feature type="region of interest" description="Disordered" evidence="14">
    <location>
        <begin position="1"/>
        <end position="33"/>
    </location>
</feature>
<evidence type="ECO:0000256" key="10">
    <source>
        <dbReference type="ARBA" id="ARBA00022989"/>
    </source>
</evidence>
<evidence type="ECO:0000256" key="7">
    <source>
        <dbReference type="ARBA" id="ARBA00022840"/>
    </source>
</evidence>
<dbReference type="GO" id="GO:0006874">
    <property type="term" value="P:intracellular calcium ion homeostasis"/>
    <property type="evidence" value="ECO:0007669"/>
    <property type="project" value="TreeGrafter"/>
</dbReference>
<dbReference type="InterPro" id="IPR023299">
    <property type="entry name" value="ATPase_P-typ_cyto_dom_N"/>
</dbReference>
<evidence type="ECO:0000256" key="14">
    <source>
        <dbReference type="SAM" id="MobiDB-lite"/>
    </source>
</evidence>
<dbReference type="GO" id="GO:0030145">
    <property type="term" value="F:manganese ion binding"/>
    <property type="evidence" value="ECO:0007669"/>
    <property type="project" value="EnsemblFungi"/>
</dbReference>
<dbReference type="GO" id="GO:0015662">
    <property type="term" value="F:P-type ion transporter activity"/>
    <property type="evidence" value="ECO:0007669"/>
    <property type="project" value="InterPro"/>
</dbReference>
<keyword evidence="4 13" id="KW-0812">Transmembrane</keyword>
<keyword evidence="7 13" id="KW-0067">ATP-binding</keyword>
<dbReference type="InterPro" id="IPR006544">
    <property type="entry name" value="P-type_TPase_V"/>
</dbReference>
<dbReference type="FunFam" id="3.40.50.1000:FF:000068">
    <property type="entry name" value="Cation-transporting ATPase"/>
    <property type="match status" value="1"/>
</dbReference>
<dbReference type="EMBL" id="KL584836">
    <property type="protein sequence ID" value="KEQ61794.1"/>
    <property type="molecule type" value="Genomic_DNA"/>
</dbReference>
<keyword evidence="8 13" id="KW-0460">Magnesium</keyword>
<dbReference type="Gene3D" id="3.40.1110.10">
    <property type="entry name" value="Calcium-transporting ATPase, cytoplasmic domain N"/>
    <property type="match status" value="1"/>
</dbReference>
<dbReference type="GeneID" id="63918191"/>
<dbReference type="SUPFAM" id="SSF81653">
    <property type="entry name" value="Calcium ATPase, transduction domain A"/>
    <property type="match status" value="1"/>
</dbReference>
<dbReference type="SUPFAM" id="SSF81660">
    <property type="entry name" value="Metal cation-transporting ATPase, ATP-binding domain N"/>
    <property type="match status" value="1"/>
</dbReference>
<dbReference type="NCBIfam" id="TIGR01494">
    <property type="entry name" value="ATPase_P-type"/>
    <property type="match status" value="1"/>
</dbReference>
<dbReference type="EC" id="7.2.2.-" evidence="13"/>
<keyword evidence="3" id="KW-0597">Phosphoprotein</keyword>
<reference evidence="17 18" key="1">
    <citation type="journal article" date="2014" name="BMC Genomics">
        <title>Genome sequencing of four Aureobasidium pullulans varieties: biotechnological potential, stress tolerance, and description of new species.</title>
        <authorList>
            <person name="Gostin Ar C."/>
            <person name="Ohm R.A."/>
            <person name="Kogej T."/>
            <person name="Sonjak S."/>
            <person name="Turk M."/>
            <person name="Zajc J."/>
            <person name="Zalar P."/>
            <person name="Grube M."/>
            <person name="Sun H."/>
            <person name="Han J."/>
            <person name="Sharma A."/>
            <person name="Chiniquy J."/>
            <person name="Ngan C.Y."/>
            <person name="Lipzen A."/>
            <person name="Barry K."/>
            <person name="Grigoriev I.V."/>
            <person name="Gunde-Cimerman N."/>
        </authorList>
    </citation>
    <scope>NUCLEOTIDE SEQUENCE [LARGE SCALE GENOMIC DNA]</scope>
    <source>
        <strain evidence="17 18">CBS 110374</strain>
    </source>
</reference>
<accession>A0A074VRF7</accession>
<evidence type="ECO:0000259" key="15">
    <source>
        <dbReference type="Pfam" id="PF00122"/>
    </source>
</evidence>
<dbReference type="GO" id="GO:0008270">
    <property type="term" value="F:zinc ion binding"/>
    <property type="evidence" value="ECO:0007669"/>
    <property type="project" value="EnsemblFungi"/>
</dbReference>
<keyword evidence="11 13" id="KW-0472">Membrane</keyword>
<evidence type="ECO:0000256" key="13">
    <source>
        <dbReference type="RuleBase" id="RU362082"/>
    </source>
</evidence>
<feature type="transmembrane region" description="Helical" evidence="13">
    <location>
        <begin position="201"/>
        <end position="222"/>
    </location>
</feature>
<dbReference type="GO" id="GO:0019829">
    <property type="term" value="F:ATPase-coupled monoatomic cation transmembrane transporter activity"/>
    <property type="evidence" value="ECO:0007669"/>
    <property type="project" value="UniProtKB-UniRule"/>
</dbReference>
<keyword evidence="5 13" id="KW-0479">Metal-binding</keyword>
<dbReference type="Gene3D" id="2.70.150.10">
    <property type="entry name" value="Calcium-transporting ATPase, cytoplasmic transduction domain A"/>
    <property type="match status" value="1"/>
</dbReference>
<dbReference type="InterPro" id="IPR036412">
    <property type="entry name" value="HAD-like_sf"/>
</dbReference>
<organism evidence="17 18">
    <name type="scientific">Aureobasidium melanogenum (strain CBS 110374)</name>
    <name type="common">Aureobasidium pullulans var. melanogenum</name>
    <dbReference type="NCBI Taxonomy" id="1043003"/>
    <lineage>
        <taxon>Eukaryota</taxon>
        <taxon>Fungi</taxon>
        <taxon>Dikarya</taxon>
        <taxon>Ascomycota</taxon>
        <taxon>Pezizomycotina</taxon>
        <taxon>Dothideomycetes</taxon>
        <taxon>Dothideomycetidae</taxon>
        <taxon>Dothideales</taxon>
        <taxon>Saccotheciaceae</taxon>
        <taxon>Aureobasidium</taxon>
    </lineage>
</organism>
<dbReference type="GO" id="GO:1990816">
    <property type="term" value="C:vacuole-mitochondrion membrane contact site"/>
    <property type="evidence" value="ECO:0007669"/>
    <property type="project" value="EnsemblFungi"/>
</dbReference>
<evidence type="ECO:0000256" key="9">
    <source>
        <dbReference type="ARBA" id="ARBA00022967"/>
    </source>
</evidence>
<keyword evidence="9 13" id="KW-1278">Translocase</keyword>
<comment type="catalytic activity">
    <reaction evidence="12 13">
        <text>ATP + H2O = ADP + phosphate + H(+)</text>
        <dbReference type="Rhea" id="RHEA:13065"/>
        <dbReference type="ChEBI" id="CHEBI:15377"/>
        <dbReference type="ChEBI" id="CHEBI:15378"/>
        <dbReference type="ChEBI" id="CHEBI:30616"/>
        <dbReference type="ChEBI" id="CHEBI:43474"/>
        <dbReference type="ChEBI" id="CHEBI:456216"/>
    </reaction>
</comment>
<name>A0A074VRF7_AURM1</name>
<dbReference type="SUPFAM" id="SSF81665">
    <property type="entry name" value="Calcium ATPase, transmembrane domain M"/>
    <property type="match status" value="1"/>
</dbReference>
<feature type="compositionally biased region" description="Low complexity" evidence="14">
    <location>
        <begin position="144"/>
        <end position="155"/>
    </location>
</feature>
<dbReference type="Pfam" id="PF00122">
    <property type="entry name" value="E1-E2_ATPase"/>
    <property type="match status" value="1"/>
</dbReference>
<dbReference type="RefSeq" id="XP_040878817.1">
    <property type="nucleotide sequence ID" value="XM_041024818.1"/>
</dbReference>
<feature type="transmembrane region" description="Helical" evidence="13">
    <location>
        <begin position="1116"/>
        <end position="1134"/>
    </location>
</feature>
<dbReference type="PANTHER" id="PTHR45630:SF8">
    <property type="entry name" value="CATION-TRANSPORTING ATPASE"/>
    <property type="match status" value="1"/>
</dbReference>
<feature type="transmembrane region" description="Helical" evidence="13">
    <location>
        <begin position="386"/>
        <end position="406"/>
    </location>
</feature>
<feature type="transmembrane region" description="Helical" evidence="13">
    <location>
        <begin position="1294"/>
        <end position="1312"/>
    </location>
</feature>
<comment type="subcellular location">
    <subcellularLocation>
        <location evidence="1 13">Membrane</location>
        <topology evidence="1 13">Multi-pass membrane protein</topology>
    </subcellularLocation>
</comment>
<dbReference type="SFLD" id="SFLDF00027">
    <property type="entry name" value="p-type_atpase"/>
    <property type="match status" value="1"/>
</dbReference>
<feature type="transmembrane region" description="Helical" evidence="13">
    <location>
        <begin position="570"/>
        <end position="594"/>
    </location>
</feature>
<dbReference type="SUPFAM" id="SSF56784">
    <property type="entry name" value="HAD-like"/>
    <property type="match status" value="1"/>
</dbReference>
<feature type="region of interest" description="Disordered" evidence="14">
    <location>
        <begin position="125"/>
        <end position="180"/>
    </location>
</feature>
<comment type="similarity">
    <text evidence="2 13">Belongs to the cation transport ATPase (P-type) (TC 3.A.3) family. Type V subfamily.</text>
</comment>
<keyword evidence="10 13" id="KW-1133">Transmembrane helix</keyword>
<evidence type="ECO:0000259" key="16">
    <source>
        <dbReference type="Pfam" id="PF12409"/>
    </source>
</evidence>
<dbReference type="GO" id="GO:0005524">
    <property type="term" value="F:ATP binding"/>
    <property type="evidence" value="ECO:0007669"/>
    <property type="project" value="UniProtKB-UniRule"/>
</dbReference>
<dbReference type="GO" id="GO:0030026">
    <property type="term" value="P:intracellular manganese ion homeostasis"/>
    <property type="evidence" value="ECO:0007669"/>
    <property type="project" value="EnsemblFungi"/>
</dbReference>
<dbReference type="Proteomes" id="UP000030672">
    <property type="component" value="Unassembled WGS sequence"/>
</dbReference>
<feature type="region of interest" description="Disordered" evidence="14">
    <location>
        <begin position="746"/>
        <end position="784"/>
    </location>
</feature>
<dbReference type="Gene3D" id="1.20.1110.10">
    <property type="entry name" value="Calcium-transporting ATPase, transmembrane domain"/>
    <property type="match status" value="1"/>
</dbReference>
<dbReference type="HOGENOM" id="CLU_001828_3_1_1"/>
<dbReference type="InterPro" id="IPR047821">
    <property type="entry name" value="P5B-type_ATPase"/>
</dbReference>
<feature type="region of interest" description="Disordered" evidence="14">
    <location>
        <begin position="63"/>
        <end position="97"/>
    </location>
</feature>
<dbReference type="GO" id="GO:1903135">
    <property type="term" value="F:cupric ion binding"/>
    <property type="evidence" value="ECO:0007669"/>
    <property type="project" value="EnsemblFungi"/>
</dbReference>
<dbReference type="FunFam" id="1.20.1110.10:FF:000032">
    <property type="entry name" value="Cation-transporting ATPase"/>
    <property type="match status" value="1"/>
</dbReference>
<dbReference type="PRINTS" id="PR00119">
    <property type="entry name" value="CATATPASE"/>
</dbReference>
<evidence type="ECO:0000313" key="17">
    <source>
        <dbReference type="EMBL" id="KEQ61794.1"/>
    </source>
</evidence>
<dbReference type="InterPro" id="IPR023298">
    <property type="entry name" value="ATPase_P-typ_TM_dom_sf"/>
</dbReference>
<feature type="transmembrane region" description="Helical" evidence="13">
    <location>
        <begin position="1180"/>
        <end position="1199"/>
    </location>
</feature>
<dbReference type="PANTHER" id="PTHR45630">
    <property type="entry name" value="CATION-TRANSPORTING ATPASE-RELATED"/>
    <property type="match status" value="1"/>
</dbReference>
<dbReference type="InterPro" id="IPR047819">
    <property type="entry name" value="P5A-ATPase_N"/>
</dbReference>
<evidence type="ECO:0000256" key="4">
    <source>
        <dbReference type="ARBA" id="ARBA00022692"/>
    </source>
</evidence>
<dbReference type="InterPro" id="IPR018303">
    <property type="entry name" value="ATPase_P-typ_P_site"/>
</dbReference>
<dbReference type="PROSITE" id="PS01229">
    <property type="entry name" value="COF_2"/>
    <property type="match status" value="1"/>
</dbReference>
<dbReference type="FunFam" id="2.70.150.10:FF:000119">
    <property type="entry name" value="Cation-transporting ATPase"/>
    <property type="match status" value="1"/>
</dbReference>
<dbReference type="PROSITE" id="PS00154">
    <property type="entry name" value="ATPASE_E1_E2"/>
    <property type="match status" value="1"/>
</dbReference>
<dbReference type="GO" id="GO:0000329">
    <property type="term" value="C:fungal-type vacuole membrane"/>
    <property type="evidence" value="ECO:0007669"/>
    <property type="project" value="EnsemblFungi"/>
</dbReference>
<dbReference type="Pfam" id="PF12409">
    <property type="entry name" value="P5-ATPase"/>
    <property type="match status" value="1"/>
</dbReference>
<dbReference type="STRING" id="1043003.A0A074VRF7"/>
<dbReference type="InterPro" id="IPR023214">
    <property type="entry name" value="HAD_sf"/>
</dbReference>
<evidence type="ECO:0000256" key="8">
    <source>
        <dbReference type="ARBA" id="ARBA00022842"/>
    </source>
</evidence>
<keyword evidence="6 13" id="KW-0547">Nucleotide-binding</keyword>
<evidence type="ECO:0000256" key="12">
    <source>
        <dbReference type="ARBA" id="ARBA00049360"/>
    </source>
</evidence>
<dbReference type="SFLD" id="SFLDS00003">
    <property type="entry name" value="Haloacid_Dehalogenase"/>
    <property type="match status" value="1"/>
</dbReference>
<evidence type="ECO:0000256" key="11">
    <source>
        <dbReference type="ARBA" id="ARBA00023136"/>
    </source>
</evidence>
<gene>
    <name evidence="17" type="ORF">M437DRAFT_66766</name>
</gene>
<evidence type="ECO:0000256" key="3">
    <source>
        <dbReference type="ARBA" id="ARBA00022553"/>
    </source>
</evidence>
<dbReference type="InterPro" id="IPR008250">
    <property type="entry name" value="ATPase_P-typ_transduc_dom_A_sf"/>
</dbReference>
<dbReference type="InterPro" id="IPR001757">
    <property type="entry name" value="P_typ_ATPase"/>
</dbReference>
<evidence type="ECO:0000256" key="6">
    <source>
        <dbReference type="ARBA" id="ARBA00022741"/>
    </source>
</evidence>